<dbReference type="Gene3D" id="3.90.550.10">
    <property type="entry name" value="Spore Coat Polysaccharide Biosynthesis Protein SpsA, Chain A"/>
    <property type="match status" value="1"/>
</dbReference>
<dbReference type="SUPFAM" id="SSF53448">
    <property type="entry name" value="Nucleotide-diphospho-sugar transferases"/>
    <property type="match status" value="1"/>
</dbReference>
<keyword evidence="4" id="KW-1185">Reference proteome</keyword>
<evidence type="ECO:0000259" key="2">
    <source>
        <dbReference type="Pfam" id="PF00535"/>
    </source>
</evidence>
<dbReference type="InterPro" id="IPR029044">
    <property type="entry name" value="Nucleotide-diphossugar_trans"/>
</dbReference>
<proteinExistence type="predicted"/>
<gene>
    <name evidence="3" type="ORF">LY90DRAFT_517882</name>
</gene>
<feature type="domain" description="Glycosyltransferase 2-like" evidence="2">
    <location>
        <begin position="1"/>
        <end position="132"/>
    </location>
</feature>
<comment type="caution">
    <text evidence="3">The sequence shown here is derived from an EMBL/GenBank/DDBJ whole genome shotgun (WGS) entry which is preliminary data.</text>
</comment>
<sequence>MPTYNSAEFIERSLKCALNQTLKEIEIIVIDDHSTDNTLDILKKYEKDTRLKIISLNQNRGSGVARNLGLELAVGKFIGFIDSDDYVDERFFEFLYKYSKDVDVVIGIFVDSTNLSDKYSHHRKFKSYGANYDSIWSRDVINKNHIRYPTDGKIGEDVKFRKSFMATKPRTFNAPDEGIYYYYKRREGSQMNFKGDYIKKLSESNKEGVEKIENDENLKLLTKENHLIKYVTIIAVPLVGLTGVLTIAAYIYKKSRYIRLNEASELNSIIESIN</sequence>
<dbReference type="InterPro" id="IPR001173">
    <property type="entry name" value="Glyco_trans_2-like"/>
</dbReference>
<dbReference type="Proteomes" id="UP000193920">
    <property type="component" value="Unassembled WGS sequence"/>
</dbReference>
<dbReference type="AlphaFoldDB" id="A0A1Y1ZZ59"/>
<organism evidence="3 4">
    <name type="scientific">Neocallimastix californiae</name>
    <dbReference type="NCBI Taxonomy" id="1754190"/>
    <lineage>
        <taxon>Eukaryota</taxon>
        <taxon>Fungi</taxon>
        <taxon>Fungi incertae sedis</taxon>
        <taxon>Chytridiomycota</taxon>
        <taxon>Chytridiomycota incertae sedis</taxon>
        <taxon>Neocallimastigomycetes</taxon>
        <taxon>Neocallimastigales</taxon>
        <taxon>Neocallimastigaceae</taxon>
        <taxon>Neocallimastix</taxon>
    </lineage>
</organism>
<name>A0A1Y1ZZ59_9FUNG</name>
<dbReference type="OrthoDB" id="2141681at2759"/>
<evidence type="ECO:0000313" key="3">
    <source>
        <dbReference type="EMBL" id="ORY15508.1"/>
    </source>
</evidence>
<reference evidence="3 4" key="1">
    <citation type="submission" date="2016-08" db="EMBL/GenBank/DDBJ databases">
        <title>A Parts List for Fungal Cellulosomes Revealed by Comparative Genomics.</title>
        <authorList>
            <consortium name="DOE Joint Genome Institute"/>
            <person name="Haitjema C.H."/>
            <person name="Gilmore S.P."/>
            <person name="Henske J.K."/>
            <person name="Solomon K.V."/>
            <person name="De Groot R."/>
            <person name="Kuo A."/>
            <person name="Mondo S.J."/>
            <person name="Salamov A.A."/>
            <person name="Labutti K."/>
            <person name="Zhao Z."/>
            <person name="Chiniquy J."/>
            <person name="Barry K."/>
            <person name="Brewer H.M."/>
            <person name="Purvine S.O."/>
            <person name="Wright A.T."/>
            <person name="Boxma B."/>
            <person name="Van Alen T."/>
            <person name="Hackstein J.H."/>
            <person name="Baker S.E."/>
            <person name="Grigoriev I.V."/>
            <person name="O'Malley M.A."/>
        </authorList>
    </citation>
    <scope>NUCLEOTIDE SEQUENCE [LARGE SCALE GENOMIC DNA]</scope>
    <source>
        <strain evidence="3 4">G1</strain>
    </source>
</reference>
<evidence type="ECO:0000256" key="1">
    <source>
        <dbReference type="SAM" id="Phobius"/>
    </source>
</evidence>
<dbReference type="PANTHER" id="PTHR22916:SF3">
    <property type="entry name" value="UDP-GLCNAC:BETAGAL BETA-1,3-N-ACETYLGLUCOSAMINYLTRANSFERASE-LIKE PROTEIN 1"/>
    <property type="match status" value="1"/>
</dbReference>
<protein>
    <recommendedName>
        <fullName evidence="2">Glycosyltransferase 2-like domain-containing protein</fullName>
    </recommendedName>
</protein>
<keyword evidence="1" id="KW-1133">Transmembrane helix</keyword>
<evidence type="ECO:0000313" key="4">
    <source>
        <dbReference type="Proteomes" id="UP000193920"/>
    </source>
</evidence>
<keyword evidence="1" id="KW-0812">Transmembrane</keyword>
<dbReference type="EMBL" id="MCOG01000340">
    <property type="protein sequence ID" value="ORY15508.1"/>
    <property type="molecule type" value="Genomic_DNA"/>
</dbReference>
<dbReference type="STRING" id="1754190.A0A1Y1ZZ59"/>
<dbReference type="CDD" id="cd00761">
    <property type="entry name" value="Glyco_tranf_GTA_type"/>
    <property type="match status" value="1"/>
</dbReference>
<dbReference type="Pfam" id="PF00535">
    <property type="entry name" value="Glycos_transf_2"/>
    <property type="match status" value="1"/>
</dbReference>
<keyword evidence="1" id="KW-0472">Membrane</keyword>
<dbReference type="PANTHER" id="PTHR22916">
    <property type="entry name" value="GLYCOSYLTRANSFERASE"/>
    <property type="match status" value="1"/>
</dbReference>
<dbReference type="GO" id="GO:0016758">
    <property type="term" value="F:hexosyltransferase activity"/>
    <property type="evidence" value="ECO:0007669"/>
    <property type="project" value="UniProtKB-ARBA"/>
</dbReference>
<accession>A0A1Y1ZZ59</accession>
<feature type="transmembrane region" description="Helical" evidence="1">
    <location>
        <begin position="227"/>
        <end position="252"/>
    </location>
</feature>